<dbReference type="Proteomes" id="UP000076079">
    <property type="component" value="Chromosome"/>
</dbReference>
<evidence type="ECO:0000256" key="1">
    <source>
        <dbReference type="SAM" id="Phobius"/>
    </source>
</evidence>
<keyword evidence="1" id="KW-1133">Transmembrane helix</keyword>
<dbReference type="Pfam" id="PF22285">
    <property type="entry name" value="DUF6962"/>
    <property type="match status" value="1"/>
</dbReference>
<reference evidence="2 3" key="1">
    <citation type="journal article" date="2016" name="Genome Announc.">
        <title>First Complete Genome Sequence of a Subdivision 6 Acidobacterium Strain.</title>
        <authorList>
            <person name="Huang S."/>
            <person name="Vieira S."/>
            <person name="Bunk B."/>
            <person name="Riedel T."/>
            <person name="Sproer C."/>
            <person name="Overmann J."/>
        </authorList>
    </citation>
    <scope>NUCLEOTIDE SEQUENCE [LARGE SCALE GENOMIC DNA]</scope>
    <source>
        <strain evidence="3">DSM 100886 HEG_-6_39</strain>
    </source>
</reference>
<sequence>MITEPSTLVTDYLLATLCLWLAWRLRARPLAAHRRAVRLFSAALAATAAGSFAGGTYHGFKIVLSDGVAGAIWTTSTIAIGAAACLLLSAVLTAGVREPARRWLLVAVWGQFAAYALWMLQHDEFVNVIIEYGSALLIIALLYLGLPTLRYHRSARWIIASIVVTIAAAAVQQSGIDVHVYLNHNDLQHLIQMIAVALLYKGGAELRDAVG</sequence>
<feature type="transmembrane region" description="Helical" evidence="1">
    <location>
        <begin position="72"/>
        <end position="96"/>
    </location>
</feature>
<evidence type="ECO:0000313" key="3">
    <source>
        <dbReference type="Proteomes" id="UP000076079"/>
    </source>
</evidence>
<reference evidence="3" key="2">
    <citation type="submission" date="2016-04" db="EMBL/GenBank/DDBJ databases">
        <title>First Complete Genome Sequence of a Subdivision 6 Acidobacterium.</title>
        <authorList>
            <person name="Huang S."/>
            <person name="Vieira S."/>
            <person name="Bunk B."/>
            <person name="Riedel T."/>
            <person name="Sproeer C."/>
            <person name="Overmann J."/>
        </authorList>
    </citation>
    <scope>NUCLEOTIDE SEQUENCE [LARGE SCALE GENOMIC DNA]</scope>
    <source>
        <strain evidence="3">DSM 100886 HEG_-6_39</strain>
    </source>
</reference>
<feature type="transmembrane region" description="Helical" evidence="1">
    <location>
        <begin position="37"/>
        <end position="60"/>
    </location>
</feature>
<evidence type="ECO:0000313" key="2">
    <source>
        <dbReference type="EMBL" id="AMY07747.1"/>
    </source>
</evidence>
<feature type="transmembrane region" description="Helical" evidence="1">
    <location>
        <begin position="126"/>
        <end position="145"/>
    </location>
</feature>
<dbReference type="InterPro" id="IPR054235">
    <property type="entry name" value="DUF6962"/>
</dbReference>
<keyword evidence="3" id="KW-1185">Reference proteome</keyword>
<feature type="transmembrane region" description="Helical" evidence="1">
    <location>
        <begin position="103"/>
        <end position="120"/>
    </location>
</feature>
<name>A0A143PGQ8_LUTPR</name>
<dbReference type="KEGG" id="abac:LuPra_00928"/>
<keyword evidence="1" id="KW-0812">Transmembrane</keyword>
<organism evidence="2 3">
    <name type="scientific">Luteitalea pratensis</name>
    <dbReference type="NCBI Taxonomy" id="1855912"/>
    <lineage>
        <taxon>Bacteria</taxon>
        <taxon>Pseudomonadati</taxon>
        <taxon>Acidobacteriota</taxon>
        <taxon>Vicinamibacteria</taxon>
        <taxon>Vicinamibacterales</taxon>
        <taxon>Vicinamibacteraceae</taxon>
        <taxon>Luteitalea</taxon>
    </lineage>
</organism>
<dbReference type="EMBL" id="CP015136">
    <property type="protein sequence ID" value="AMY07747.1"/>
    <property type="molecule type" value="Genomic_DNA"/>
</dbReference>
<keyword evidence="1" id="KW-0472">Membrane</keyword>
<dbReference type="RefSeq" id="WP_110169661.1">
    <property type="nucleotide sequence ID" value="NZ_CP015136.1"/>
</dbReference>
<feature type="transmembrane region" description="Helical" evidence="1">
    <location>
        <begin position="157"/>
        <end position="176"/>
    </location>
</feature>
<dbReference type="AlphaFoldDB" id="A0A143PGQ8"/>
<feature type="transmembrane region" description="Helical" evidence="1">
    <location>
        <begin position="6"/>
        <end position="25"/>
    </location>
</feature>
<dbReference type="OrthoDB" id="583260at2"/>
<protein>
    <submittedName>
        <fullName evidence="2">Uncharacterized protein</fullName>
    </submittedName>
</protein>
<proteinExistence type="predicted"/>
<accession>A0A143PGQ8</accession>
<gene>
    <name evidence="2" type="ORF">LuPra_00928</name>
</gene>